<comment type="caution">
    <text evidence="1">The sequence shown here is derived from an EMBL/GenBank/DDBJ whole genome shotgun (WGS) entry which is preliminary data.</text>
</comment>
<proteinExistence type="predicted"/>
<sequence>MKKKLLLNPFFIVIYLILMSFSDPYSIKRISNSEYKYEFYVTSKTITPKENKIYYWFKGGAIHNAQGGIVGNLLNDEFLKTYHNNQIAEYGFFKDGLKIGTWKSWYPNGSLESIQNWSKGLRTGKYLKYDVNGKLEETGHYRKDKKQGYWYNFIKKDTIKFNDDIPIIKKIKLSKSEKLLLKSKKIKEEAIKKTTIQNEENKEKNLIKSQQIILEKEKAKIKFQKKETKEASNLIEKTTLANKKAEKIKRRKTKQELQIKSQDSTKKENFFKRLFGNILKKKTYKKND</sequence>
<accession>A0ABU9NTL5</accession>
<dbReference type="EMBL" id="JBCGDP010000034">
    <property type="protein sequence ID" value="MEM0578699.1"/>
    <property type="molecule type" value="Genomic_DNA"/>
</dbReference>
<evidence type="ECO:0000313" key="1">
    <source>
        <dbReference type="EMBL" id="MEM0578699.1"/>
    </source>
</evidence>
<dbReference type="Gene3D" id="3.90.930.1">
    <property type="match status" value="1"/>
</dbReference>
<protein>
    <recommendedName>
        <fullName evidence="3">MORN repeat variant</fullName>
    </recommendedName>
</protein>
<dbReference type="Proteomes" id="UP001468798">
    <property type="component" value="Unassembled WGS sequence"/>
</dbReference>
<evidence type="ECO:0000313" key="2">
    <source>
        <dbReference type="Proteomes" id="UP001468798"/>
    </source>
</evidence>
<reference evidence="1 2" key="1">
    <citation type="submission" date="2024-03" db="EMBL/GenBank/DDBJ databases">
        <title>Two novel species of the genus Flavobacterium exhibiting potentially degradation of complex polysaccharides.</title>
        <authorList>
            <person name="Lian X."/>
        </authorList>
    </citation>
    <scope>NUCLEOTIDE SEQUENCE [LARGE SCALE GENOMIC DNA]</scope>
    <source>
        <strain evidence="1 2">N6</strain>
    </source>
</reference>
<gene>
    <name evidence="1" type="ORF">WFZ86_19510</name>
</gene>
<organism evidence="1 2">
    <name type="scientific">Flavobacterium polysaccharolyticum</name>
    <dbReference type="NCBI Taxonomy" id="3133148"/>
    <lineage>
        <taxon>Bacteria</taxon>
        <taxon>Pseudomonadati</taxon>
        <taxon>Bacteroidota</taxon>
        <taxon>Flavobacteriia</taxon>
        <taxon>Flavobacteriales</taxon>
        <taxon>Flavobacteriaceae</taxon>
        <taxon>Flavobacterium</taxon>
    </lineage>
</organism>
<keyword evidence="2" id="KW-1185">Reference proteome</keyword>
<name>A0ABU9NTL5_9FLAO</name>
<evidence type="ECO:0008006" key="3">
    <source>
        <dbReference type="Google" id="ProtNLM"/>
    </source>
</evidence>
<dbReference type="RefSeq" id="WP_342693505.1">
    <property type="nucleotide sequence ID" value="NZ_JBCGDP010000034.1"/>
</dbReference>
<dbReference type="SUPFAM" id="SSF82185">
    <property type="entry name" value="Histone H3 K4-specific methyltransferase SET7/9 N-terminal domain"/>
    <property type="match status" value="1"/>
</dbReference>